<feature type="compositionally biased region" description="Basic and acidic residues" evidence="2">
    <location>
        <begin position="507"/>
        <end position="526"/>
    </location>
</feature>
<feature type="compositionally biased region" description="Polar residues" evidence="2">
    <location>
        <begin position="438"/>
        <end position="458"/>
    </location>
</feature>
<feature type="domain" description="C2H2-type" evidence="3">
    <location>
        <begin position="171"/>
        <end position="198"/>
    </location>
</feature>
<dbReference type="HOGENOM" id="CLU_015024_0_0_1"/>
<dbReference type="SMART" id="SM00355">
    <property type="entry name" value="ZnF_C2H2"/>
    <property type="match status" value="3"/>
</dbReference>
<protein>
    <recommendedName>
        <fullName evidence="3">C2H2-type domain-containing protein</fullName>
    </recommendedName>
</protein>
<dbReference type="InParanoid" id="A0A084QH54"/>
<proteinExistence type="predicted"/>
<name>A0A084QH54_STAC4</name>
<dbReference type="Proteomes" id="UP000028524">
    <property type="component" value="Unassembled WGS sequence"/>
</dbReference>
<evidence type="ECO:0000256" key="1">
    <source>
        <dbReference type="PROSITE-ProRule" id="PRU00042"/>
    </source>
</evidence>
<dbReference type="STRING" id="1283841.A0A084QH54"/>
<dbReference type="AlphaFoldDB" id="A0A084QH54"/>
<dbReference type="Gene3D" id="3.30.160.60">
    <property type="entry name" value="Classic Zinc Finger"/>
    <property type="match status" value="1"/>
</dbReference>
<keyword evidence="1" id="KW-0862">Zinc</keyword>
<dbReference type="InterPro" id="IPR013087">
    <property type="entry name" value="Znf_C2H2_type"/>
</dbReference>
<feature type="region of interest" description="Disordered" evidence="2">
    <location>
        <begin position="428"/>
        <end position="458"/>
    </location>
</feature>
<dbReference type="PROSITE" id="PS00028">
    <property type="entry name" value="ZINC_FINGER_C2H2_1"/>
    <property type="match status" value="1"/>
</dbReference>
<evidence type="ECO:0000313" key="5">
    <source>
        <dbReference type="Proteomes" id="UP000028524"/>
    </source>
</evidence>
<gene>
    <name evidence="4" type="ORF">S40285_07787</name>
</gene>
<evidence type="ECO:0000313" key="4">
    <source>
        <dbReference type="EMBL" id="KFA63289.1"/>
    </source>
</evidence>
<reference evidence="4 5" key="1">
    <citation type="journal article" date="2014" name="BMC Genomics">
        <title>Comparative genome sequencing reveals chemotype-specific gene clusters in the toxigenic black mold Stachybotrys.</title>
        <authorList>
            <person name="Semeiks J."/>
            <person name="Borek D."/>
            <person name="Otwinowski Z."/>
            <person name="Grishin N.V."/>
        </authorList>
    </citation>
    <scope>NUCLEOTIDE SEQUENCE [LARGE SCALE GENOMIC DNA]</scope>
    <source>
        <strain evidence="4 5">IBT 40285</strain>
    </source>
</reference>
<keyword evidence="1" id="KW-0479">Metal-binding</keyword>
<evidence type="ECO:0000256" key="2">
    <source>
        <dbReference type="SAM" id="MobiDB-lite"/>
    </source>
</evidence>
<dbReference type="PROSITE" id="PS50157">
    <property type="entry name" value="ZINC_FINGER_C2H2_2"/>
    <property type="match status" value="1"/>
</dbReference>
<dbReference type="GO" id="GO:0008270">
    <property type="term" value="F:zinc ion binding"/>
    <property type="evidence" value="ECO:0007669"/>
    <property type="project" value="UniProtKB-KW"/>
</dbReference>
<feature type="region of interest" description="Disordered" evidence="2">
    <location>
        <begin position="186"/>
        <end position="226"/>
    </location>
</feature>
<accession>A0A084QH54</accession>
<feature type="compositionally biased region" description="Low complexity" evidence="2">
    <location>
        <begin position="533"/>
        <end position="549"/>
    </location>
</feature>
<feature type="region of interest" description="Disordered" evidence="2">
    <location>
        <begin position="26"/>
        <end position="46"/>
    </location>
</feature>
<keyword evidence="1" id="KW-0863">Zinc-finger</keyword>
<feature type="compositionally biased region" description="Basic residues" evidence="2">
    <location>
        <begin position="186"/>
        <end position="205"/>
    </location>
</feature>
<dbReference type="PROSITE" id="PS51257">
    <property type="entry name" value="PROKAR_LIPOPROTEIN"/>
    <property type="match status" value="1"/>
</dbReference>
<sequence>MDEATKDNSQLDFGMSQQNLGTFGSFTMGSCQAGTSRPSPFEGQGARPPPPFGIQRFYTNAQREGPWDPLSLPPTNAALTEKLGPASYLPQTSDLINYRDSDPLDCDTVTGDSGYGTNSNWHVGSVASNPSVHEDDTLVDSLLTTPLSSLGRELGTSIAGTAQSALEPRHHRCDVCLATVKTRSELKKHKQRHSKPHHCPHSSCRRSKEGFSTKNDLTRHRKSVHKEHEGNGRLYVCREGSCVETLKVWPRADNFRHHLGKVHKKLVKADANLNDYIHNPISQRDTLKGVGSSVADIPHHRQAYLDRVSETMSDRDPAGLHMMLRPQYPDQLSHSDLPNFQPRRAFEMQGCRNDAASSFMADIPNFSNIRTVTNFLDFSSSGTELLNQRPSLSSEDQVEISLETFVPLHPANHWAAHTVAATRSFNDGSEATEKEASQGMSRNASTSSAPAPRSQPTKSHLMCDEVMGDSELFSVESILSQITSEPSRIAELLKALPKEYLKAALEEDTATRDRQEPPLEEMERKMPTLAPVATSASTSTLTSTSTSTSELKKCPRCPKEFRRPCELK</sequence>
<feature type="region of interest" description="Disordered" evidence="2">
    <location>
        <begin position="507"/>
        <end position="568"/>
    </location>
</feature>
<evidence type="ECO:0000259" key="3">
    <source>
        <dbReference type="PROSITE" id="PS50157"/>
    </source>
</evidence>
<organism evidence="4 5">
    <name type="scientific">Stachybotrys chlorohalonatus (strain IBT 40285)</name>
    <dbReference type="NCBI Taxonomy" id="1283841"/>
    <lineage>
        <taxon>Eukaryota</taxon>
        <taxon>Fungi</taxon>
        <taxon>Dikarya</taxon>
        <taxon>Ascomycota</taxon>
        <taxon>Pezizomycotina</taxon>
        <taxon>Sordariomycetes</taxon>
        <taxon>Hypocreomycetidae</taxon>
        <taxon>Hypocreales</taxon>
        <taxon>Stachybotryaceae</taxon>
        <taxon>Stachybotrys</taxon>
    </lineage>
</organism>
<dbReference type="OrthoDB" id="6077919at2759"/>
<dbReference type="EMBL" id="KL660744">
    <property type="protein sequence ID" value="KFA63289.1"/>
    <property type="molecule type" value="Genomic_DNA"/>
</dbReference>
<feature type="compositionally biased region" description="Basic and acidic residues" evidence="2">
    <location>
        <begin position="550"/>
        <end position="568"/>
    </location>
</feature>
<keyword evidence="5" id="KW-1185">Reference proteome</keyword>
<feature type="compositionally biased region" description="Polar residues" evidence="2">
    <location>
        <begin position="26"/>
        <end position="38"/>
    </location>
</feature>